<dbReference type="PIRSF" id="PIRSF003113">
    <property type="entry name" value="BolA"/>
    <property type="match status" value="1"/>
</dbReference>
<dbReference type="InterPro" id="IPR036065">
    <property type="entry name" value="BolA-like_sf"/>
</dbReference>
<comment type="similarity">
    <text evidence="1 2">Belongs to the BolA/IbaG family.</text>
</comment>
<comment type="caution">
    <text evidence="3">The sequence shown here is derived from an EMBL/GenBank/DDBJ whole genome shotgun (WGS) entry which is preliminary data.</text>
</comment>
<evidence type="ECO:0000313" key="4">
    <source>
        <dbReference type="Proteomes" id="UP000307173"/>
    </source>
</evidence>
<keyword evidence="4" id="KW-1185">Reference proteome</keyword>
<name>A0A4T0WY39_9ASCO</name>
<reference evidence="3 4" key="1">
    <citation type="journal article" date="2019" name="Front. Genet.">
        <title>Whole-Genome Sequencing of the Opportunistic Yeast Pathogen Candida inconspicua Uncovers Its Hybrid Origin.</title>
        <authorList>
            <person name="Mixao V."/>
            <person name="Hansen A.P."/>
            <person name="Saus E."/>
            <person name="Boekhout T."/>
            <person name="Lass-Florl C."/>
            <person name="Gabaldon T."/>
        </authorList>
    </citation>
    <scope>NUCLEOTIDE SEQUENCE [LARGE SCALE GENOMIC DNA]</scope>
    <source>
        <strain evidence="3 4">CBS 180</strain>
    </source>
</reference>
<dbReference type="PANTHER" id="PTHR46188">
    <property type="entry name" value="BOLA-LIKE PROTEIN 3"/>
    <property type="match status" value="1"/>
</dbReference>
<dbReference type="SUPFAM" id="SSF82657">
    <property type="entry name" value="BolA-like"/>
    <property type="match status" value="1"/>
</dbReference>
<evidence type="ECO:0008006" key="5">
    <source>
        <dbReference type="Google" id="ProtNLM"/>
    </source>
</evidence>
<dbReference type="PANTHER" id="PTHR46188:SF1">
    <property type="entry name" value="BOLA-LIKE PROTEIN 3"/>
    <property type="match status" value="1"/>
</dbReference>
<dbReference type="Proteomes" id="UP000307173">
    <property type="component" value="Unassembled WGS sequence"/>
</dbReference>
<organism evidence="3 4">
    <name type="scientific">Pichia inconspicua</name>
    <dbReference type="NCBI Taxonomy" id="52247"/>
    <lineage>
        <taxon>Eukaryota</taxon>
        <taxon>Fungi</taxon>
        <taxon>Dikarya</taxon>
        <taxon>Ascomycota</taxon>
        <taxon>Saccharomycotina</taxon>
        <taxon>Pichiomycetes</taxon>
        <taxon>Pichiales</taxon>
        <taxon>Pichiaceae</taxon>
        <taxon>Pichia</taxon>
    </lineage>
</organism>
<dbReference type="InterPro" id="IPR002634">
    <property type="entry name" value="BolA"/>
</dbReference>
<evidence type="ECO:0000256" key="2">
    <source>
        <dbReference type="RuleBase" id="RU003860"/>
    </source>
</evidence>
<dbReference type="OrthoDB" id="203381at2759"/>
<dbReference type="AlphaFoldDB" id="A0A4T0WY39"/>
<protein>
    <recommendedName>
        <fullName evidence="5">Bola-like protein</fullName>
    </recommendedName>
</protein>
<proteinExistence type="inferred from homology"/>
<dbReference type="InterPro" id="IPR052275">
    <property type="entry name" value="Mt_Fe-S_assembly_factor"/>
</dbReference>
<accession>A0A4T0WY39</accession>
<dbReference type="GO" id="GO:0005759">
    <property type="term" value="C:mitochondrial matrix"/>
    <property type="evidence" value="ECO:0007669"/>
    <property type="project" value="TreeGrafter"/>
</dbReference>
<dbReference type="EMBL" id="SELW01000594">
    <property type="protein sequence ID" value="TID19827.1"/>
    <property type="molecule type" value="Genomic_DNA"/>
</dbReference>
<sequence>MWKIAIRRYTTLGLDPAEKHIYDKLQKALDPKSLFVKDVSGGCGSMYAINIESKAFNGINVVKQHRLVNSILKDEISKWHGLQLVTKPVKD</sequence>
<dbReference type="STRING" id="52247.A0A4T0WY39"/>
<evidence type="ECO:0000313" key="3">
    <source>
        <dbReference type="EMBL" id="TID19827.1"/>
    </source>
</evidence>
<gene>
    <name evidence="3" type="ORF">CANINC_003710</name>
</gene>
<dbReference type="Gene3D" id="3.30.300.90">
    <property type="entry name" value="BolA-like"/>
    <property type="match status" value="1"/>
</dbReference>
<dbReference type="Pfam" id="PF01722">
    <property type="entry name" value="BolA"/>
    <property type="match status" value="1"/>
</dbReference>
<evidence type="ECO:0000256" key="1">
    <source>
        <dbReference type="ARBA" id="ARBA00005578"/>
    </source>
</evidence>